<protein>
    <submittedName>
        <fullName evidence="3">Ras-related protein Rab-34</fullName>
    </submittedName>
</protein>
<dbReference type="GO" id="GO:0003924">
    <property type="term" value="F:GTPase activity"/>
    <property type="evidence" value="ECO:0007669"/>
    <property type="project" value="InterPro"/>
</dbReference>
<dbReference type="InterPro" id="IPR027417">
    <property type="entry name" value="P-loop_NTPase"/>
</dbReference>
<dbReference type="OrthoDB" id="413584at2759"/>
<name>A0A087UKN6_STEMI</name>
<dbReference type="GO" id="GO:0005525">
    <property type="term" value="F:GTP binding"/>
    <property type="evidence" value="ECO:0007669"/>
    <property type="project" value="UniProtKB-KW"/>
</dbReference>
<accession>A0A087UKN6</accession>
<dbReference type="AlphaFoldDB" id="A0A087UKN6"/>
<dbReference type="Gene3D" id="3.40.50.300">
    <property type="entry name" value="P-loop containing nucleotide triphosphate hydrolases"/>
    <property type="match status" value="1"/>
</dbReference>
<proteinExistence type="predicted"/>
<sequence length="83" mass="9610">QEKFKCIASSYYRGARVVILVFDFSHISSLYNILNWLNETSKCNEKPLLFLVGTKKDIVTKSVYKLTEDEAVKLANTINAEYW</sequence>
<keyword evidence="1" id="KW-0547">Nucleotide-binding</keyword>
<gene>
    <name evidence="3" type="ORF">X975_10296</name>
</gene>
<dbReference type="PANTHER" id="PTHR47977">
    <property type="entry name" value="RAS-RELATED PROTEIN RAB"/>
    <property type="match status" value="1"/>
</dbReference>
<dbReference type="SUPFAM" id="SSF52540">
    <property type="entry name" value="P-loop containing nucleoside triphosphate hydrolases"/>
    <property type="match status" value="1"/>
</dbReference>
<reference evidence="3 4" key="1">
    <citation type="submission" date="2013-11" db="EMBL/GenBank/DDBJ databases">
        <title>Genome sequencing of Stegodyphus mimosarum.</title>
        <authorList>
            <person name="Bechsgaard J."/>
        </authorList>
    </citation>
    <scope>NUCLEOTIDE SEQUENCE [LARGE SCALE GENOMIC DNA]</scope>
</reference>
<keyword evidence="4" id="KW-1185">Reference proteome</keyword>
<dbReference type="Pfam" id="PF00071">
    <property type="entry name" value="Ras"/>
    <property type="match status" value="1"/>
</dbReference>
<dbReference type="STRING" id="407821.A0A087UKN6"/>
<dbReference type="PROSITE" id="PS51419">
    <property type="entry name" value="RAB"/>
    <property type="match status" value="1"/>
</dbReference>
<dbReference type="InterPro" id="IPR001806">
    <property type="entry name" value="Small_GTPase"/>
</dbReference>
<feature type="non-terminal residue" evidence="3">
    <location>
        <position position="83"/>
    </location>
</feature>
<dbReference type="InterPro" id="IPR050227">
    <property type="entry name" value="Rab"/>
</dbReference>
<evidence type="ECO:0000313" key="4">
    <source>
        <dbReference type="Proteomes" id="UP000054359"/>
    </source>
</evidence>
<organism evidence="3 4">
    <name type="scientific">Stegodyphus mimosarum</name>
    <name type="common">African social velvet spider</name>
    <dbReference type="NCBI Taxonomy" id="407821"/>
    <lineage>
        <taxon>Eukaryota</taxon>
        <taxon>Metazoa</taxon>
        <taxon>Ecdysozoa</taxon>
        <taxon>Arthropoda</taxon>
        <taxon>Chelicerata</taxon>
        <taxon>Arachnida</taxon>
        <taxon>Araneae</taxon>
        <taxon>Araneomorphae</taxon>
        <taxon>Entelegynae</taxon>
        <taxon>Eresoidea</taxon>
        <taxon>Eresidae</taxon>
        <taxon>Stegodyphus</taxon>
    </lineage>
</organism>
<evidence type="ECO:0000313" key="3">
    <source>
        <dbReference type="EMBL" id="KFM77925.1"/>
    </source>
</evidence>
<keyword evidence="2" id="KW-0342">GTP-binding</keyword>
<dbReference type="EMBL" id="KK120275">
    <property type="protein sequence ID" value="KFM77925.1"/>
    <property type="molecule type" value="Genomic_DNA"/>
</dbReference>
<evidence type="ECO:0000256" key="2">
    <source>
        <dbReference type="ARBA" id="ARBA00023134"/>
    </source>
</evidence>
<dbReference type="Proteomes" id="UP000054359">
    <property type="component" value="Unassembled WGS sequence"/>
</dbReference>
<feature type="non-terminal residue" evidence="3">
    <location>
        <position position="1"/>
    </location>
</feature>
<evidence type="ECO:0000256" key="1">
    <source>
        <dbReference type="ARBA" id="ARBA00022741"/>
    </source>
</evidence>